<dbReference type="InterPro" id="IPR055170">
    <property type="entry name" value="GFO_IDH_MocA-like_dom"/>
</dbReference>
<protein>
    <submittedName>
        <fullName evidence="7">Bi-domain-containing oxidoreductase</fullName>
    </submittedName>
</protein>
<evidence type="ECO:0000256" key="3">
    <source>
        <dbReference type="ARBA" id="ARBA00022723"/>
    </source>
</evidence>
<dbReference type="Gene3D" id="3.90.180.10">
    <property type="entry name" value="Medium-chain alcohol dehydrogenases, catalytic domain"/>
    <property type="match status" value="2"/>
</dbReference>
<evidence type="ECO:0000313" key="8">
    <source>
        <dbReference type="Proteomes" id="UP000672039"/>
    </source>
</evidence>
<keyword evidence="5" id="KW-0560">Oxidoreductase</keyword>
<keyword evidence="4" id="KW-0862">Zinc</keyword>
<dbReference type="Pfam" id="PF01408">
    <property type="entry name" value="GFO_IDH_MocA"/>
    <property type="match status" value="1"/>
</dbReference>
<dbReference type="InterPro" id="IPR013154">
    <property type="entry name" value="ADH-like_N"/>
</dbReference>
<evidence type="ECO:0000313" key="7">
    <source>
        <dbReference type="EMBL" id="QTR46417.1"/>
    </source>
</evidence>
<dbReference type="SUPFAM" id="SSF55347">
    <property type="entry name" value="Glyceraldehyde-3-phosphate dehydrogenase-like, C-terminal domain"/>
    <property type="match status" value="1"/>
</dbReference>
<gene>
    <name evidence="7" type="ORF">J9253_00175</name>
</gene>
<dbReference type="SMART" id="SM00829">
    <property type="entry name" value="PKS_ER"/>
    <property type="match status" value="1"/>
</dbReference>
<comment type="similarity">
    <text evidence="2">Belongs to the zinc-containing alcohol dehydrogenase family.</text>
</comment>
<dbReference type="CDD" id="cd08255">
    <property type="entry name" value="2-desacetyl-2-hydroxyethyl_bacteriochlorophyllide_like"/>
    <property type="match status" value="1"/>
</dbReference>
<dbReference type="Proteomes" id="UP000672039">
    <property type="component" value="Chromosome"/>
</dbReference>
<dbReference type="Pfam" id="PF00107">
    <property type="entry name" value="ADH_zinc_N"/>
    <property type="match status" value="1"/>
</dbReference>
<evidence type="ECO:0000256" key="4">
    <source>
        <dbReference type="ARBA" id="ARBA00022833"/>
    </source>
</evidence>
<proteinExistence type="inferred from homology"/>
<dbReference type="SUPFAM" id="SSF50129">
    <property type="entry name" value="GroES-like"/>
    <property type="match status" value="1"/>
</dbReference>
<dbReference type="InterPro" id="IPR000683">
    <property type="entry name" value="Gfo/Idh/MocA-like_OxRdtase_N"/>
</dbReference>
<dbReference type="PANTHER" id="PTHR43350">
    <property type="entry name" value="NAD-DEPENDENT ALCOHOL DEHYDROGENASE"/>
    <property type="match status" value="1"/>
</dbReference>
<dbReference type="InterPro" id="IPR020843">
    <property type="entry name" value="ER"/>
</dbReference>
<dbReference type="InterPro" id="IPR036291">
    <property type="entry name" value="NAD(P)-bd_dom_sf"/>
</dbReference>
<dbReference type="Pfam" id="PF22725">
    <property type="entry name" value="GFO_IDH_MocA_C3"/>
    <property type="match status" value="1"/>
</dbReference>
<name>A0ABX7WSF2_9GAMM</name>
<reference evidence="7 8" key="1">
    <citation type="submission" date="2021-04" db="EMBL/GenBank/DDBJ databases">
        <title>Genomics, taxonomy and metabolism of representatives of sulfur bacteria of the genus Thiothrix: Thiothrix fructosivorans QT, Thiothrix unzii A1T and three new species, Thiothrix subterranea sp. nov., Thiothrix litoralis sp. nov. and 'Candidatus Thiothrix anitrata' sp. nov.</title>
        <authorList>
            <person name="Ravin N.V."/>
            <person name="Smolyakov D."/>
            <person name="Rudenko T.S."/>
            <person name="Mardanov A.V."/>
            <person name="Beletsky A.V."/>
            <person name="Markov N.D."/>
            <person name="Fomenkov A.I."/>
            <person name="Roberts R.J."/>
            <person name="Karnachuk O.V."/>
            <person name="Novikov A."/>
            <person name="Grabovich M.Y."/>
        </authorList>
    </citation>
    <scope>NUCLEOTIDE SEQUENCE [LARGE SCALE GENOMIC DNA]</scope>
    <source>
        <strain evidence="7 8">AS</strain>
    </source>
</reference>
<dbReference type="InterPro" id="IPR011032">
    <property type="entry name" value="GroES-like_sf"/>
</dbReference>
<dbReference type="EMBL" id="CP072801">
    <property type="protein sequence ID" value="QTR46417.1"/>
    <property type="molecule type" value="Genomic_DNA"/>
</dbReference>
<sequence>MKQILQDMAKGGTTVTNSPAPSLSANAINIATTVSLISAGTERMLVDFGKSSMLDKARQQPDKVKMVLEKVKTDGLATTIEAVQSKLAQPIPLGYCNVGTVVEAGKNVDGFKAGDRVVSNGSHADIVRVPKNLCAKIPDNVDDEAAAFTVIASIGLQGIRLAAPTIGESIVVTGVGLIGLLTVQMLRAHGCRVLAIDYDPAKLDLAKQFGADICNPGNGEDPIAAGMAFSRGKGVDAVIITASTKSNDPVTQAARMSRKRGRIILVGVTGLELSRADFYDKELSFQVSCAYGPGRYDPNYEDKGQDYPLAYVRWTEQRNFEAILDMMASGQLNVKPLISHRFKFENAPAAYDLLTSDKSALGILLQYESPVESRLQSTVKLNSDSRFNPQKAVMSFIGAGNYASRMLIPAFKAAGAQFNSIVTSGGVNGVIHGEKAGFAEASTDIEAMLADTNTNTVAIVTRHNTHARFVAQTLKAGKHAFVEKPLAITLEELHEVETAYHEAHQAGRKPHLMVGFNRRFSPQIQKMKELLDRINEPKSFMMTMNAGAIPADHWTQDLQVGGGRIIGEACHYIDLMRYLAGSEIVSVQARRMGDAPGVAVTEDKAAFILGFADGSFGTINYLANGAASFPKERIEAFAAGKVLQLDNFIKLKGYGWSNFKKMNLWKQDKGQNACAAAFLNAIESGQATPIPAAEIFEVARITIEATEQLRNQ</sequence>
<keyword evidence="8" id="KW-1185">Reference proteome</keyword>
<feature type="domain" description="Enoyl reductase (ER)" evidence="6">
    <location>
        <begin position="49"/>
        <end position="361"/>
    </location>
</feature>
<dbReference type="Gene3D" id="3.30.360.10">
    <property type="entry name" value="Dihydrodipicolinate Reductase, domain 2"/>
    <property type="match status" value="1"/>
</dbReference>
<dbReference type="PANTHER" id="PTHR43350:SF19">
    <property type="entry name" value="D-GULOSIDE 3-DEHYDROGENASE"/>
    <property type="match status" value="1"/>
</dbReference>
<evidence type="ECO:0000256" key="2">
    <source>
        <dbReference type="ARBA" id="ARBA00008072"/>
    </source>
</evidence>
<organism evidence="7 8">
    <name type="scientific">Thiothrix litoralis</name>
    <dbReference type="NCBI Taxonomy" id="2891210"/>
    <lineage>
        <taxon>Bacteria</taxon>
        <taxon>Pseudomonadati</taxon>
        <taxon>Pseudomonadota</taxon>
        <taxon>Gammaproteobacteria</taxon>
        <taxon>Thiotrichales</taxon>
        <taxon>Thiotrichaceae</taxon>
        <taxon>Thiothrix</taxon>
    </lineage>
</organism>
<evidence type="ECO:0000259" key="6">
    <source>
        <dbReference type="SMART" id="SM00829"/>
    </source>
</evidence>
<evidence type="ECO:0000256" key="1">
    <source>
        <dbReference type="ARBA" id="ARBA00001947"/>
    </source>
</evidence>
<dbReference type="SUPFAM" id="SSF51735">
    <property type="entry name" value="NAD(P)-binding Rossmann-fold domains"/>
    <property type="match status" value="2"/>
</dbReference>
<evidence type="ECO:0000256" key="5">
    <source>
        <dbReference type="ARBA" id="ARBA00023002"/>
    </source>
</evidence>
<dbReference type="RefSeq" id="WP_210222753.1">
    <property type="nucleotide sequence ID" value="NZ_CP072801.1"/>
</dbReference>
<dbReference type="Pfam" id="PF08240">
    <property type="entry name" value="ADH_N"/>
    <property type="match status" value="1"/>
</dbReference>
<dbReference type="InterPro" id="IPR013149">
    <property type="entry name" value="ADH-like_C"/>
</dbReference>
<comment type="cofactor">
    <cofactor evidence="1">
        <name>Zn(2+)</name>
        <dbReference type="ChEBI" id="CHEBI:29105"/>
    </cofactor>
</comment>
<accession>A0ABX7WSF2</accession>
<dbReference type="Gene3D" id="3.40.50.720">
    <property type="entry name" value="NAD(P)-binding Rossmann-like Domain"/>
    <property type="match status" value="2"/>
</dbReference>
<keyword evidence="3" id="KW-0479">Metal-binding</keyword>